<feature type="compositionally biased region" description="Polar residues" evidence="1">
    <location>
        <begin position="343"/>
        <end position="356"/>
    </location>
</feature>
<evidence type="ECO:0000256" key="2">
    <source>
        <dbReference type="SAM" id="SignalP"/>
    </source>
</evidence>
<evidence type="ECO:0000256" key="1">
    <source>
        <dbReference type="SAM" id="MobiDB-lite"/>
    </source>
</evidence>
<proteinExistence type="predicted"/>
<evidence type="ECO:0000313" key="5">
    <source>
        <dbReference type="Proteomes" id="UP000501669"/>
    </source>
</evidence>
<dbReference type="InterPro" id="IPR009739">
    <property type="entry name" value="LprI-like_N"/>
</dbReference>
<dbReference type="EMBL" id="CP027561">
    <property type="protein sequence ID" value="QJP98625.1"/>
    <property type="molecule type" value="Genomic_DNA"/>
</dbReference>
<dbReference type="PANTHER" id="PTHR37549">
    <property type="entry name" value="LIPOPROTEIN LPRI"/>
    <property type="match status" value="1"/>
</dbReference>
<name>A0A7Z3CB42_PSEFL</name>
<dbReference type="PANTHER" id="PTHR37549:SF1">
    <property type="entry name" value="LIPOPROTEIN LPRI"/>
    <property type="match status" value="1"/>
</dbReference>
<reference evidence="4 5" key="1">
    <citation type="submission" date="2018-03" db="EMBL/GenBank/DDBJ databases">
        <title>Complete genome sequence of Pseudomonas fluorescens sp. G7.</title>
        <authorList>
            <person name="Gao C.-H."/>
            <person name="Li Z."/>
            <person name="Cai P."/>
        </authorList>
    </citation>
    <scope>NUCLEOTIDE SEQUENCE [LARGE SCALE GENOMIC DNA]</scope>
    <source>
        <strain evidence="4 5">G7</strain>
    </source>
</reference>
<dbReference type="Pfam" id="PF07007">
    <property type="entry name" value="LprI"/>
    <property type="match status" value="1"/>
</dbReference>
<evidence type="ECO:0000313" key="4">
    <source>
        <dbReference type="EMBL" id="QJP98625.1"/>
    </source>
</evidence>
<dbReference type="RefSeq" id="WP_169431505.1">
    <property type="nucleotide sequence ID" value="NZ_CP027561.1"/>
</dbReference>
<accession>A0A7Z3CB42</accession>
<dbReference type="InterPro" id="IPR028994">
    <property type="entry name" value="Integrin_alpha_N"/>
</dbReference>
<protein>
    <recommendedName>
        <fullName evidence="3">Lysozyme inhibitor LprI-like N-terminal domain-containing protein</fullName>
    </recommendedName>
</protein>
<feature type="domain" description="Lysozyme inhibitor LprI-like N-terminal" evidence="3">
    <location>
        <begin position="27"/>
        <end position="99"/>
    </location>
</feature>
<dbReference type="GO" id="GO:0005576">
    <property type="term" value="C:extracellular region"/>
    <property type="evidence" value="ECO:0007669"/>
    <property type="project" value="TreeGrafter"/>
</dbReference>
<organism evidence="4 5">
    <name type="scientific">Pseudomonas fluorescens</name>
    <dbReference type="NCBI Taxonomy" id="294"/>
    <lineage>
        <taxon>Bacteria</taxon>
        <taxon>Pseudomonadati</taxon>
        <taxon>Pseudomonadota</taxon>
        <taxon>Gammaproteobacteria</taxon>
        <taxon>Pseudomonadales</taxon>
        <taxon>Pseudomonadaceae</taxon>
        <taxon>Pseudomonas</taxon>
    </lineage>
</organism>
<feature type="region of interest" description="Disordered" evidence="1">
    <location>
        <begin position="343"/>
        <end position="365"/>
    </location>
</feature>
<feature type="signal peptide" evidence="2">
    <location>
        <begin position="1"/>
        <end position="22"/>
    </location>
</feature>
<sequence>MYIKGRYIVSACALLFFQQALASGMDCTKAVSVVETTICANKPLYELDAQMASIYGRLIRAIAPGQAGIKTAQREWLKTREACGEDVDCLNRSYSHRIEGLHAQWIDAVAYQPDDTDKQVMQDLQQRIRAATKVKPEFALERALGSLTISKGQTSFDGDPNDDPSEDHTLFPKTIPKGVTQDEWKALTASGLEADAEQGRASYTLVDLDGDGQRDLLIATYTGGTGLFTFYETFRRDGKRFTRRLTPYDPESGAGSSLFSVSERGAEQSASWIKSHGRTYLAFRNGSYGVDELYLINPLKINRQIPTITVRYDYQLTVPHNQNRENDNTAYKLQPGLQKTLSQALTKSNAGKPQQPSEHKSPLCPIPASGEGDDTYYSYGAGYYVDEPVTDMPVIIGKECYIARLINWYGRYGDKDGLYAKLMLRKPGSTDPEQSYSVKGRRHVTQVSSEISTRGAELF</sequence>
<dbReference type="SUPFAM" id="SSF69318">
    <property type="entry name" value="Integrin alpha N-terminal domain"/>
    <property type="match status" value="1"/>
</dbReference>
<dbReference type="Proteomes" id="UP000501669">
    <property type="component" value="Chromosome"/>
</dbReference>
<evidence type="ECO:0000259" key="3">
    <source>
        <dbReference type="Pfam" id="PF07007"/>
    </source>
</evidence>
<feature type="chain" id="PRO_5031018089" description="Lysozyme inhibitor LprI-like N-terminal domain-containing protein" evidence="2">
    <location>
        <begin position="23"/>
        <end position="459"/>
    </location>
</feature>
<dbReference type="Gene3D" id="1.20.1270.180">
    <property type="match status" value="1"/>
</dbReference>
<dbReference type="InterPro" id="IPR052755">
    <property type="entry name" value="Lysozyme_Inhibitor_LprI"/>
</dbReference>
<gene>
    <name evidence="4" type="ORF">C6Y56_21455</name>
</gene>
<dbReference type="AlphaFoldDB" id="A0A7Z3CB42"/>
<keyword evidence="2" id="KW-0732">Signal</keyword>